<dbReference type="PANTHER" id="PTHR12521">
    <property type="entry name" value="PROTEIN C6ORF130"/>
    <property type="match status" value="1"/>
</dbReference>
<dbReference type="STRING" id="1306953.J121_463"/>
<proteinExistence type="predicted"/>
<dbReference type="Pfam" id="PF06114">
    <property type="entry name" value="Peptidase_M78"/>
    <property type="match status" value="1"/>
</dbReference>
<comment type="catalytic activity">
    <reaction evidence="1">
        <text>an N-(ADP-alpha-D-ribosyl)-thymidine in DNA + H2O = a thymidine in DNA + ADP-D-ribose</text>
        <dbReference type="Rhea" id="RHEA:71655"/>
        <dbReference type="Rhea" id="RHEA-COMP:13556"/>
        <dbReference type="Rhea" id="RHEA-COMP:18051"/>
        <dbReference type="ChEBI" id="CHEBI:15377"/>
        <dbReference type="ChEBI" id="CHEBI:57967"/>
        <dbReference type="ChEBI" id="CHEBI:137386"/>
        <dbReference type="ChEBI" id="CHEBI:191199"/>
    </reaction>
    <physiologicalReaction direction="left-to-right" evidence="1">
        <dbReference type="Rhea" id="RHEA:71656"/>
    </physiologicalReaction>
</comment>
<sequence length="444" mass="49151">MTSAPSINWTNSSVRAFAKNSDPRLAIEKAARELVLKAREKGWEGPPFNPLHIAEMLGVQMEANSSVADARLLATDMGPKIQFNPQQPRERVRFSIAHEIAHLLFPDWSEQIRNRGGDQTPDDWQLEMLCNLAASEFVLPIGSLSATENILPIEDLMRERRKYDVSAEAYLIRLAKISSQPIGIFVSSPTVIEDGTRRYKIDYFVSSPTAPKMRLTGMAIPDDSIVHRCTAIGHTDRAVESWVTDAPTQIECVGLTAYPGSLYPRVAGLVRFDRSQENHLPIRLLHGDVLEPRNGGKKIICQLVNDKAVKWGGGVARKIAKRFPSAEEAYSEQVKFIRQRNRLGRAIFSEANDSITIASLIGQEGFGPSLFPRIRYSALQSCLEQVADRAASIGASIHMPKIGTGSAGGDWSTIEEILDDVMVRAGLIVTVYDVPPKRVQLELL</sequence>
<dbReference type="EMBL" id="JYNE01000002">
    <property type="protein sequence ID" value="KNH03589.1"/>
    <property type="molecule type" value="Genomic_DNA"/>
</dbReference>
<dbReference type="Pfam" id="PF01661">
    <property type="entry name" value="Macro"/>
    <property type="match status" value="1"/>
</dbReference>
<evidence type="ECO:0000256" key="1">
    <source>
        <dbReference type="ARBA" id="ARBA00035885"/>
    </source>
</evidence>
<evidence type="ECO:0000313" key="3">
    <source>
        <dbReference type="EMBL" id="KNH03589.1"/>
    </source>
</evidence>
<reference evidence="3" key="1">
    <citation type="submission" date="2015-02" db="EMBL/GenBank/DDBJ databases">
        <authorList>
            <person name="Chooi Y.-H."/>
        </authorList>
    </citation>
    <scope>NUCLEOTIDE SEQUENCE [LARGE SCALE GENOMIC DNA]</scope>
    <source>
        <strain evidence="3">LAMA 915</strain>
    </source>
</reference>
<dbReference type="Proteomes" id="UP000037446">
    <property type="component" value="Unassembled WGS sequence"/>
</dbReference>
<dbReference type="SUPFAM" id="SSF52949">
    <property type="entry name" value="Macro domain-like"/>
    <property type="match status" value="1"/>
</dbReference>
<accession>A0A0L1KIE7</accession>
<organism evidence="3 4">
    <name type="scientific">Qipengyuania citrea LAMA 915</name>
    <dbReference type="NCBI Taxonomy" id="1306953"/>
    <lineage>
        <taxon>Bacteria</taxon>
        <taxon>Pseudomonadati</taxon>
        <taxon>Pseudomonadota</taxon>
        <taxon>Alphaproteobacteria</taxon>
        <taxon>Sphingomonadales</taxon>
        <taxon>Erythrobacteraceae</taxon>
        <taxon>Qipengyuania</taxon>
    </lineage>
</organism>
<dbReference type="Gene3D" id="3.40.220.10">
    <property type="entry name" value="Leucine Aminopeptidase, subunit E, domain 1"/>
    <property type="match status" value="1"/>
</dbReference>
<dbReference type="InterPro" id="IPR050892">
    <property type="entry name" value="ADP-ribose_metab_enzymes"/>
</dbReference>
<dbReference type="PANTHER" id="PTHR12521:SF0">
    <property type="entry name" value="ADP-RIBOSE GLYCOHYDROLASE OARD1"/>
    <property type="match status" value="1"/>
</dbReference>
<dbReference type="PROSITE" id="PS51154">
    <property type="entry name" value="MACRO"/>
    <property type="match status" value="1"/>
</dbReference>
<evidence type="ECO:0000313" key="4">
    <source>
        <dbReference type="Proteomes" id="UP000037446"/>
    </source>
</evidence>
<dbReference type="InterPro" id="IPR043472">
    <property type="entry name" value="Macro_dom-like"/>
</dbReference>
<evidence type="ECO:0000259" key="2">
    <source>
        <dbReference type="PROSITE" id="PS51154"/>
    </source>
</evidence>
<dbReference type="Gene3D" id="1.10.10.2910">
    <property type="match status" value="1"/>
</dbReference>
<feature type="domain" description="Macro" evidence="2">
    <location>
        <begin position="269"/>
        <end position="444"/>
    </location>
</feature>
<dbReference type="RefSeq" id="WP_083437215.1">
    <property type="nucleotide sequence ID" value="NZ_JYNE01000002.1"/>
</dbReference>
<gene>
    <name evidence="3" type="ORF">J121_463</name>
</gene>
<dbReference type="PATRIC" id="fig|1306953.7.peg.468"/>
<protein>
    <submittedName>
        <fullName evidence="3">Appr-1-p processing protein</fullName>
    </submittedName>
</protein>
<dbReference type="AlphaFoldDB" id="A0A0L1KIE7"/>
<dbReference type="GO" id="GO:0140291">
    <property type="term" value="P:peptidyl-glutamate ADP-deribosylation"/>
    <property type="evidence" value="ECO:0007669"/>
    <property type="project" value="TreeGrafter"/>
</dbReference>
<dbReference type="InterPro" id="IPR002589">
    <property type="entry name" value="Macro_dom"/>
</dbReference>
<comment type="caution">
    <text evidence="3">The sequence shown here is derived from an EMBL/GenBank/DDBJ whole genome shotgun (WGS) entry which is preliminary data.</text>
</comment>
<dbReference type="InterPro" id="IPR010359">
    <property type="entry name" value="IrrE_HExxH"/>
</dbReference>
<name>A0A0L1KIE7_9SPHN</name>